<dbReference type="RefSeq" id="WP_135105298.1">
    <property type="nucleotide sequence ID" value="NZ_JADGKW010000003.1"/>
</dbReference>
<evidence type="ECO:0000313" key="7">
    <source>
        <dbReference type="EMBL" id="TFU89003.1"/>
    </source>
</evidence>
<comment type="cofactor">
    <cofactor evidence="1">
        <name>[4Fe-4S] cluster</name>
        <dbReference type="ChEBI" id="CHEBI:49883"/>
    </cofactor>
</comment>
<evidence type="ECO:0000256" key="5">
    <source>
        <dbReference type="ARBA" id="ARBA00023014"/>
    </source>
</evidence>
<evidence type="ECO:0000256" key="3">
    <source>
        <dbReference type="ARBA" id="ARBA00022723"/>
    </source>
</evidence>
<evidence type="ECO:0000259" key="6">
    <source>
        <dbReference type="Pfam" id="PF04055"/>
    </source>
</evidence>
<keyword evidence="4" id="KW-0408">Iron</keyword>
<dbReference type="InterPro" id="IPR013785">
    <property type="entry name" value="Aldolase_TIM"/>
</dbReference>
<dbReference type="PANTHER" id="PTHR11228:SF7">
    <property type="entry name" value="PQQA PEPTIDE CYCLASE"/>
    <property type="match status" value="1"/>
</dbReference>
<keyword evidence="2" id="KW-0949">S-adenosyl-L-methionine</keyword>
<dbReference type="SFLD" id="SFLDG01103">
    <property type="entry name" value="Uncharacterised_Radical_SAM_Su"/>
    <property type="match status" value="1"/>
</dbReference>
<sequence>MIKTELDINSNDNSLFVTAQCNNRCLMCSQPPLNRNDIDLLFERNLAIIESAPSELTDIGITGGEPTLLGDKLFLLIEKIKEKLPETQIHILSNGRAFANRDYVKKLAAVGADRLLLGIPLHSDYLHDHDHIAQAVGSYNETVKGLYNLAEFNIRIELRIVINKINYLRLPQLSNFIYKNLPFVTHISFMGLEDTGYSIKNHEQVWIDPIDFQIQLEKAVINLATWGLDVSVFNLPLCSLPSSLHEFARKSISDWKVKYLEECRLCSVKDICCGLFATSKGEYKIRPII</sequence>
<dbReference type="PANTHER" id="PTHR11228">
    <property type="entry name" value="RADICAL SAM DOMAIN PROTEIN"/>
    <property type="match status" value="1"/>
</dbReference>
<dbReference type="Gene3D" id="3.20.20.70">
    <property type="entry name" value="Aldolase class I"/>
    <property type="match status" value="1"/>
</dbReference>
<dbReference type="OrthoDB" id="9810775at2"/>
<dbReference type="Proteomes" id="UP000298285">
    <property type="component" value="Unassembled WGS sequence"/>
</dbReference>
<gene>
    <name evidence="7" type="primary">hxsC</name>
    <name evidence="7" type="ORF">E4T88_09955</name>
</gene>
<comment type="caution">
    <text evidence="7">The sequence shown here is derived from an EMBL/GenBank/DDBJ whole genome shotgun (WGS) entry which is preliminary data.</text>
</comment>
<dbReference type="InterPro" id="IPR058240">
    <property type="entry name" value="rSAM_sf"/>
</dbReference>
<evidence type="ECO:0000256" key="4">
    <source>
        <dbReference type="ARBA" id="ARBA00023004"/>
    </source>
</evidence>
<keyword evidence="5" id="KW-0411">Iron-sulfur</keyword>
<feature type="domain" description="Radical SAM core" evidence="6">
    <location>
        <begin position="17"/>
        <end position="161"/>
    </location>
</feature>
<evidence type="ECO:0000313" key="8">
    <source>
        <dbReference type="Proteomes" id="UP000298285"/>
    </source>
</evidence>
<name>A0A4Y9IKJ9_9BACT</name>
<keyword evidence="3" id="KW-0479">Metal-binding</keyword>
<dbReference type="GO" id="GO:0051536">
    <property type="term" value="F:iron-sulfur cluster binding"/>
    <property type="evidence" value="ECO:0007669"/>
    <property type="project" value="UniProtKB-KW"/>
</dbReference>
<dbReference type="InterPro" id="IPR007197">
    <property type="entry name" value="rSAM"/>
</dbReference>
<dbReference type="InterPro" id="IPR024032">
    <property type="entry name" value="rSAM_paired_HxsC"/>
</dbReference>
<evidence type="ECO:0000256" key="1">
    <source>
        <dbReference type="ARBA" id="ARBA00001966"/>
    </source>
</evidence>
<dbReference type="GO" id="GO:0003824">
    <property type="term" value="F:catalytic activity"/>
    <property type="evidence" value="ECO:0007669"/>
    <property type="project" value="InterPro"/>
</dbReference>
<evidence type="ECO:0000256" key="2">
    <source>
        <dbReference type="ARBA" id="ARBA00022691"/>
    </source>
</evidence>
<organism evidence="7 8">
    <name type="scientific">Dysgonomonas mossii</name>
    <dbReference type="NCBI Taxonomy" id="163665"/>
    <lineage>
        <taxon>Bacteria</taxon>
        <taxon>Pseudomonadati</taxon>
        <taxon>Bacteroidota</taxon>
        <taxon>Bacteroidia</taxon>
        <taxon>Bacteroidales</taxon>
        <taxon>Dysgonomonadaceae</taxon>
        <taxon>Dysgonomonas</taxon>
    </lineage>
</organism>
<dbReference type="InterPro" id="IPR050377">
    <property type="entry name" value="Radical_SAM_PqqE_MftC-like"/>
</dbReference>
<proteinExistence type="predicted"/>
<dbReference type="SUPFAM" id="SSF102114">
    <property type="entry name" value="Radical SAM enzymes"/>
    <property type="match status" value="1"/>
</dbReference>
<dbReference type="NCBIfam" id="TIGR03977">
    <property type="entry name" value="rSAM_pair_HxsC"/>
    <property type="match status" value="1"/>
</dbReference>
<protein>
    <submittedName>
        <fullName evidence="7">His-Xaa-Ser system radical SAM maturase HxsC</fullName>
    </submittedName>
</protein>
<dbReference type="AlphaFoldDB" id="A0A4Y9IKJ9"/>
<dbReference type="EMBL" id="SPPK01000003">
    <property type="protein sequence ID" value="TFU89003.1"/>
    <property type="molecule type" value="Genomic_DNA"/>
</dbReference>
<dbReference type="Pfam" id="PF04055">
    <property type="entry name" value="Radical_SAM"/>
    <property type="match status" value="1"/>
</dbReference>
<dbReference type="SFLD" id="SFLDG01067">
    <property type="entry name" value="SPASM/twitch_domain_containing"/>
    <property type="match status" value="1"/>
</dbReference>
<dbReference type="GO" id="GO:0046872">
    <property type="term" value="F:metal ion binding"/>
    <property type="evidence" value="ECO:0007669"/>
    <property type="project" value="UniProtKB-KW"/>
</dbReference>
<reference evidence="7 8" key="1">
    <citation type="submission" date="2019-03" db="EMBL/GenBank/DDBJ databases">
        <title>Diversity of the mouse oral microbiome.</title>
        <authorList>
            <person name="Joseph S."/>
            <person name="Aduse-Opoku J."/>
            <person name="Curtis M."/>
            <person name="Wade W."/>
            <person name="Hashim A."/>
        </authorList>
    </citation>
    <scope>NUCLEOTIDE SEQUENCE [LARGE SCALE GENOMIC DNA]</scope>
    <source>
        <strain evidence="7 8">P11</strain>
    </source>
</reference>
<dbReference type="SFLD" id="SFLDS00029">
    <property type="entry name" value="Radical_SAM"/>
    <property type="match status" value="1"/>
</dbReference>
<accession>A0A4Y9IKJ9</accession>
<dbReference type="CDD" id="cd01335">
    <property type="entry name" value="Radical_SAM"/>
    <property type="match status" value="1"/>
</dbReference>